<dbReference type="InterPro" id="IPR014729">
    <property type="entry name" value="Rossmann-like_a/b/a_fold"/>
</dbReference>
<dbReference type="SUPFAM" id="SSF56235">
    <property type="entry name" value="N-terminal nucleophile aminohydrolases (Ntn hydrolases)"/>
    <property type="match status" value="1"/>
</dbReference>
<dbReference type="SUPFAM" id="SSF52402">
    <property type="entry name" value="Adenine nucleotide alpha hydrolases-like"/>
    <property type="match status" value="1"/>
</dbReference>
<evidence type="ECO:0000259" key="5">
    <source>
        <dbReference type="Pfam" id="PF00733"/>
    </source>
</evidence>
<feature type="domain" description="Asparagine synthetase" evidence="5">
    <location>
        <begin position="204"/>
        <end position="605"/>
    </location>
</feature>
<dbReference type="RefSeq" id="WP_226573994.1">
    <property type="nucleotide sequence ID" value="NZ_BLAY01000004.1"/>
</dbReference>
<dbReference type="InterPro" id="IPR051786">
    <property type="entry name" value="ASN_synthetase/amidase"/>
</dbReference>
<dbReference type="Proteomes" id="UP001050975">
    <property type="component" value="Unassembled WGS sequence"/>
</dbReference>
<dbReference type="GO" id="GO:0004066">
    <property type="term" value="F:asparagine synthase (glutamine-hydrolyzing) activity"/>
    <property type="evidence" value="ECO:0007669"/>
    <property type="project" value="UniProtKB-EC"/>
</dbReference>
<gene>
    <name evidence="6" type="primary">asnB_1</name>
    <name evidence="6" type="ORF">MiSe_04570</name>
</gene>
<comment type="catalytic activity">
    <reaction evidence="4">
        <text>L-aspartate + L-glutamine + ATP + H2O = L-asparagine + L-glutamate + AMP + diphosphate + H(+)</text>
        <dbReference type="Rhea" id="RHEA:12228"/>
        <dbReference type="ChEBI" id="CHEBI:15377"/>
        <dbReference type="ChEBI" id="CHEBI:15378"/>
        <dbReference type="ChEBI" id="CHEBI:29985"/>
        <dbReference type="ChEBI" id="CHEBI:29991"/>
        <dbReference type="ChEBI" id="CHEBI:30616"/>
        <dbReference type="ChEBI" id="CHEBI:33019"/>
        <dbReference type="ChEBI" id="CHEBI:58048"/>
        <dbReference type="ChEBI" id="CHEBI:58359"/>
        <dbReference type="ChEBI" id="CHEBI:456215"/>
        <dbReference type="EC" id="6.3.5.4"/>
    </reaction>
</comment>
<dbReference type="PANTHER" id="PTHR43284:SF1">
    <property type="entry name" value="ASPARAGINE SYNTHETASE"/>
    <property type="match status" value="1"/>
</dbReference>
<proteinExistence type="predicted"/>
<comment type="pathway">
    <text evidence="1">Amino-acid biosynthesis; L-asparagine biosynthesis; L-asparagine from L-aspartate (L-Gln route): step 1/1.</text>
</comment>
<dbReference type="NCBIfam" id="NF033561">
    <property type="entry name" value="macrolact_Ik_Al"/>
    <property type="match status" value="1"/>
</dbReference>
<evidence type="ECO:0000256" key="1">
    <source>
        <dbReference type="ARBA" id="ARBA00005187"/>
    </source>
</evidence>
<evidence type="ECO:0000256" key="2">
    <source>
        <dbReference type="ARBA" id="ARBA00012737"/>
    </source>
</evidence>
<dbReference type="Gene3D" id="3.60.20.10">
    <property type="entry name" value="Glutamine Phosphoribosylpyrophosphate, subunit 1, domain 1"/>
    <property type="match status" value="1"/>
</dbReference>
<organism evidence="6 7">
    <name type="scientific">Microseira wollei NIES-4236</name>
    <dbReference type="NCBI Taxonomy" id="2530354"/>
    <lineage>
        <taxon>Bacteria</taxon>
        <taxon>Bacillati</taxon>
        <taxon>Cyanobacteriota</taxon>
        <taxon>Cyanophyceae</taxon>
        <taxon>Oscillatoriophycideae</taxon>
        <taxon>Aerosakkonematales</taxon>
        <taxon>Aerosakkonemataceae</taxon>
        <taxon>Microseira</taxon>
    </lineage>
</organism>
<dbReference type="EC" id="6.3.5.4" evidence="2"/>
<keyword evidence="7" id="KW-1185">Reference proteome</keyword>
<keyword evidence="3" id="KW-0061">Asparagine biosynthesis</keyword>
<dbReference type="PANTHER" id="PTHR43284">
    <property type="entry name" value="ASPARAGINE SYNTHETASE (GLUTAMINE-HYDROLYZING)"/>
    <property type="match status" value="1"/>
</dbReference>
<dbReference type="EMBL" id="BLAY01000004">
    <property type="protein sequence ID" value="GET35712.1"/>
    <property type="molecule type" value="Genomic_DNA"/>
</dbReference>
<dbReference type="Pfam" id="PF00733">
    <property type="entry name" value="Asn_synthase"/>
    <property type="match status" value="1"/>
</dbReference>
<evidence type="ECO:0000256" key="4">
    <source>
        <dbReference type="ARBA" id="ARBA00048741"/>
    </source>
</evidence>
<dbReference type="Gene3D" id="3.40.50.620">
    <property type="entry name" value="HUPs"/>
    <property type="match status" value="2"/>
</dbReference>
<keyword evidence="3" id="KW-0028">Amino-acid biosynthesis</keyword>
<dbReference type="AlphaFoldDB" id="A0AAV3X8L5"/>
<dbReference type="InterPro" id="IPR029055">
    <property type="entry name" value="Ntn_hydrolases_N"/>
</dbReference>
<dbReference type="GO" id="GO:0006529">
    <property type="term" value="P:asparagine biosynthetic process"/>
    <property type="evidence" value="ECO:0007669"/>
    <property type="project" value="UniProtKB-KW"/>
</dbReference>
<name>A0AAV3X8L5_9CYAN</name>
<accession>A0AAV3X8L5</accession>
<evidence type="ECO:0000313" key="6">
    <source>
        <dbReference type="EMBL" id="GET35712.1"/>
    </source>
</evidence>
<evidence type="ECO:0000313" key="7">
    <source>
        <dbReference type="Proteomes" id="UP001050975"/>
    </source>
</evidence>
<comment type="caution">
    <text evidence="6">The sequence shown here is derived from an EMBL/GenBank/DDBJ whole genome shotgun (WGS) entry which is preliminary data.</text>
</comment>
<sequence>MKRWFCGFSSRINSSGATLPKPIDGKIVWQGANSFWVCGTWKKQQVTTIFEGTVRLAIVGTCLAPYETLVELLQNAVKKNDYSQLIRLPGNYNLIVQNETDTYVFVDVAGLRPVFYAMHDDFIVYSSLGVALQQLLKAEVDPCWLANSLAGLTTLNNLQNRSPFCQVQAIPPGHYLQISSGKPTCKRYWHAPQEYSSFSEAAEKLREQLITAVAGRVRLYDNITSDLSGGFDSTTLALIAAKNLALPGDKLHTITVKSVSENESEDVKWATHAAALYPNIESVMIQSHELPAEYSNLESIPLTDAPEPSMLDIGQISYEMGIIRSKGSQLHLSGEGGDAVLLASHSYLADLLRRAKIKTFFQHAYGWSRVSHLSPLALINGAFGLSFTSYRRWILQQARKLMTRQLSSQMLIDEHSVSEDMVWDSVPNIASWCTKKTVDLVATSLQNWATVATPFADSPGEQNSIAAIQGTAFHSLVQQQIAETFDVNLEFPFLDSLVIDACLSAPPEERTNPFTYKPLLPKALERDLPQSIFTRTTKGDYTVDEIVGFRKNQAAIAELFQTSLLAEMGLIDLRDLHAFMQQFSMGLAPGSWYFSQVLAMELWLRRVVEANSSFWMETKV</sequence>
<reference evidence="6" key="1">
    <citation type="submission" date="2019-10" db="EMBL/GenBank/DDBJ databases">
        <title>Draft genome sequece of Microseira wollei NIES-4236.</title>
        <authorList>
            <person name="Yamaguchi H."/>
            <person name="Suzuki S."/>
            <person name="Kawachi M."/>
        </authorList>
    </citation>
    <scope>NUCLEOTIDE SEQUENCE</scope>
    <source>
        <strain evidence="6">NIES-4236</strain>
    </source>
</reference>
<evidence type="ECO:0000256" key="3">
    <source>
        <dbReference type="ARBA" id="ARBA00022888"/>
    </source>
</evidence>
<protein>
    <recommendedName>
        <fullName evidence="2">asparagine synthase (glutamine-hydrolyzing)</fullName>
        <ecNumber evidence="2">6.3.5.4</ecNumber>
    </recommendedName>
</protein>
<dbReference type="InterPro" id="IPR001962">
    <property type="entry name" value="Asn_synthase"/>
</dbReference>